<evidence type="ECO:0000259" key="14">
    <source>
        <dbReference type="PROSITE" id="PS51722"/>
    </source>
</evidence>
<evidence type="ECO:0000313" key="16">
    <source>
        <dbReference type="Proteomes" id="UP000290289"/>
    </source>
</evidence>
<proteinExistence type="inferred from homology"/>
<evidence type="ECO:0000256" key="5">
    <source>
        <dbReference type="ARBA" id="ARBA00022490"/>
    </source>
</evidence>
<feature type="compositionally biased region" description="Basic residues" evidence="13">
    <location>
        <begin position="252"/>
        <end position="262"/>
    </location>
</feature>
<organism evidence="15 16">
    <name type="scientific">Malus domestica</name>
    <name type="common">Apple</name>
    <name type="synonym">Pyrus malus</name>
    <dbReference type="NCBI Taxonomy" id="3750"/>
    <lineage>
        <taxon>Eukaryota</taxon>
        <taxon>Viridiplantae</taxon>
        <taxon>Streptophyta</taxon>
        <taxon>Embryophyta</taxon>
        <taxon>Tracheophyta</taxon>
        <taxon>Spermatophyta</taxon>
        <taxon>Magnoliopsida</taxon>
        <taxon>eudicotyledons</taxon>
        <taxon>Gunneridae</taxon>
        <taxon>Pentapetalae</taxon>
        <taxon>rosids</taxon>
        <taxon>fabids</taxon>
        <taxon>Rosales</taxon>
        <taxon>Rosaceae</taxon>
        <taxon>Amygdaloideae</taxon>
        <taxon>Maleae</taxon>
        <taxon>Malus</taxon>
    </lineage>
</organism>
<dbReference type="InterPro" id="IPR015760">
    <property type="entry name" value="TIF_IF2"/>
</dbReference>
<dbReference type="InterPro" id="IPR036925">
    <property type="entry name" value="TIF_IF2_dom3_sf"/>
</dbReference>
<keyword evidence="8" id="KW-0547">Nucleotide-binding</keyword>
<feature type="compositionally biased region" description="Basic and acidic residues" evidence="13">
    <location>
        <begin position="340"/>
        <end position="360"/>
    </location>
</feature>
<dbReference type="Gene3D" id="3.40.50.10050">
    <property type="entry name" value="Translation initiation factor IF- 2, domain 3"/>
    <property type="match status" value="1"/>
</dbReference>
<gene>
    <name evidence="15" type="ORF">DVH24_009376</name>
</gene>
<dbReference type="InterPro" id="IPR005225">
    <property type="entry name" value="Small_GTP-bd"/>
</dbReference>
<feature type="compositionally biased region" description="Low complexity" evidence="13">
    <location>
        <begin position="155"/>
        <end position="164"/>
    </location>
</feature>
<dbReference type="FunFam" id="2.40.30.10:FF:000013">
    <property type="entry name" value="eukaryotic translation initiation factor 5B"/>
    <property type="match status" value="1"/>
</dbReference>
<dbReference type="GO" id="GO:0046872">
    <property type="term" value="F:metal ion binding"/>
    <property type="evidence" value="ECO:0007669"/>
    <property type="project" value="UniProtKB-KW"/>
</dbReference>
<evidence type="ECO:0000256" key="1">
    <source>
        <dbReference type="ARBA" id="ARBA00004496"/>
    </source>
</evidence>
<dbReference type="InterPro" id="IPR027417">
    <property type="entry name" value="P-loop_NTPase"/>
</dbReference>
<dbReference type="InterPro" id="IPR009000">
    <property type="entry name" value="Transl_B-barrel_sf"/>
</dbReference>
<feature type="compositionally biased region" description="Basic residues" evidence="13">
    <location>
        <begin position="597"/>
        <end position="609"/>
    </location>
</feature>
<dbReference type="SUPFAM" id="SSF52156">
    <property type="entry name" value="Initiation factor IF2/eIF5b, domain 3"/>
    <property type="match status" value="1"/>
</dbReference>
<feature type="compositionally biased region" description="Basic and acidic residues" evidence="13">
    <location>
        <begin position="68"/>
        <end position="81"/>
    </location>
</feature>
<feature type="domain" description="Tr-type G" evidence="14">
    <location>
        <begin position="778"/>
        <end position="994"/>
    </location>
</feature>
<feature type="compositionally biased region" description="Basic residues" evidence="13">
    <location>
        <begin position="205"/>
        <end position="214"/>
    </location>
</feature>
<dbReference type="GO" id="GO:0003924">
    <property type="term" value="F:GTPase activity"/>
    <property type="evidence" value="ECO:0007669"/>
    <property type="project" value="InterPro"/>
</dbReference>
<dbReference type="InterPro" id="IPR029459">
    <property type="entry name" value="EFTU-type"/>
</dbReference>
<keyword evidence="9" id="KW-0378">Hydrolase</keyword>
<dbReference type="FunFam" id="3.40.50.10050:FF:000002">
    <property type="entry name" value="Eukaryotic translation initiation factor 5B"/>
    <property type="match status" value="1"/>
</dbReference>
<dbReference type="SUPFAM" id="SSF52540">
    <property type="entry name" value="P-loop containing nucleoside triphosphate hydrolases"/>
    <property type="match status" value="1"/>
</dbReference>
<feature type="compositionally biased region" description="Low complexity" evidence="13">
    <location>
        <begin position="103"/>
        <end position="117"/>
    </location>
</feature>
<keyword evidence="16" id="KW-1185">Reference proteome</keyword>
<feature type="compositionally biased region" description="Acidic residues" evidence="13">
    <location>
        <begin position="29"/>
        <end position="46"/>
    </location>
</feature>
<protein>
    <recommendedName>
        <fullName evidence="4">Eukaryotic translation initiation factor 5B</fullName>
        <ecNumber evidence="3">3.6.5.3</ecNumber>
    </recommendedName>
    <alternativeName>
        <fullName evidence="12">Translation initiation factor IF-2</fullName>
    </alternativeName>
</protein>
<dbReference type="Pfam" id="PF00009">
    <property type="entry name" value="GTP_EFTU"/>
    <property type="match status" value="1"/>
</dbReference>
<dbReference type="GO" id="GO:0005739">
    <property type="term" value="C:mitochondrion"/>
    <property type="evidence" value="ECO:0007669"/>
    <property type="project" value="TreeGrafter"/>
</dbReference>
<feature type="compositionally biased region" description="Basic residues" evidence="13">
    <location>
        <begin position="307"/>
        <end position="316"/>
    </location>
</feature>
<dbReference type="PANTHER" id="PTHR43381:SF4">
    <property type="entry name" value="EUKARYOTIC TRANSLATION INITIATION FACTOR 5B"/>
    <property type="match status" value="1"/>
</dbReference>
<sequence>MGRKKPTARDDENPQQAAGAKSKKKALLIEDDEYSIGTEPSEESQAQEEKVTVTGKKGKRGNSKASKRRDDDDFDDVGKGDEGEDEVPEVAFTGKKKGKSKKSGGNSVFSSSTFGLLGDEDGDDDEKSGLTGDDDEDAPVVSFSGKKKASKSSKKTGGSLFTGSAFDGIGDEGDSDGEVVDSSVDKSKEDDDSENEDEPVISFTGKKKPSKGGKKGGNVFAAASFDALDDADEEKDEKNDEDDEVPQITFSGKKKKSSKVSKKSGANSLSSALLDEGNDQDTSVSEPTRVGDDTVDDQDASVIAFTGKKKSSKKKGNGVFTALSEDTDVFEPEQPNTETSKSEADDSKTNKSKEVLETSKSKKKKKKSGRTAQEEDDLDKILAELGEGPTTLKPAEATVQAEKVEVQPDLVAPVDASGEKEGEEETGESAAAKKKRKKKEKEKEKKAAAAAAAGTATAPVVTKDDKQEETQIEPTDPKKKEVKGKVADKKLPKHVREMQEALARRQELEERLKREAEEKQRKEEEERRKQEELEREKEAARILRREREKEKLQRKRQEGKVLTPKQKEDQRRREAMRNQILANAGGLPLPTADNEKKAKRPMYQKKKTKAAPIHANGAASAKPVENLEEGGQQDTIPEPESGEFGKVEDVESVDLEEKSEVAESVIDNGVEEEEEEDDDDDPWDAKSFDDVNLSVKRGFSDEEIDSQPVAKKDIKSAGAKPSVSAQKTVPSQPIKSQDGENKKKQPDNDVDKSKKKDVSVKKAAATSNADPKESGDNLRSPICCIMGHVDTGKTKLLDCIRGTNVQEGEAGGITQQIGATYFPAENIRERTKELKADAKLKVPGLLVIDTPGHESFTNLRSRGSGLCDIAILVVDIMHGLEPQTIESLNLLKMRNTEFIVALNKVDRLYGWKTCRNAPILKAMKQQSKDVQNEFNMRLVQIITQFKEQGLNTELYYKNKEMGETYSIIPTSAISGEGIPDLLLLLVQWTQKTMVEKLTFSNEIQCTVLEVKVIEGLGTTIDVVLVNGVLHEGDQIVGPIVATIRSLLTPHPMKELRVKGAYLHHSEIKAAQGIKISAQGLEHAIAGTALHVVGPHDDLDEIKETAMEDMKSVMNRIDKSGEGVCVQASTLGSLEALLEFLKTPVVNIPVSGISIGPVHKKDVMKASVMLEKKKEFATILAFDVKVTPEAREMADDLGVKIFIADIIYHLFDQFKAYIENIKEEKKKESADEAVFPCVLKIMPNCVFNKKDPIILGVEVLDGILKVGTPICIPQRDFISIGRIASIENNHKPVDTAKKGSKLAIKIIGSNSEEQQKMFGRHFEIDDELVSQISRNSIDVLKANYRDELSMEEWKLLVKLKKLFEIP</sequence>
<accession>A0A498ITQ0</accession>
<evidence type="ECO:0000256" key="4">
    <source>
        <dbReference type="ARBA" id="ARBA00013824"/>
    </source>
</evidence>
<comment type="subcellular location">
    <subcellularLocation>
        <location evidence="1">Cytoplasm</location>
    </subcellularLocation>
</comment>
<feature type="compositionally biased region" description="Basic residues" evidence="13">
    <location>
        <begin position="145"/>
        <end position="154"/>
    </location>
</feature>
<dbReference type="CDD" id="cd01887">
    <property type="entry name" value="IF2_eIF5B"/>
    <property type="match status" value="1"/>
</dbReference>
<dbReference type="STRING" id="3750.A0A498ITQ0"/>
<evidence type="ECO:0000256" key="6">
    <source>
        <dbReference type="ARBA" id="ARBA00022540"/>
    </source>
</evidence>
<dbReference type="Proteomes" id="UP000290289">
    <property type="component" value="Chromosome 10"/>
</dbReference>
<feature type="region of interest" description="Disordered" evidence="13">
    <location>
        <begin position="1"/>
        <end position="777"/>
    </location>
</feature>
<keyword evidence="5" id="KW-0963">Cytoplasm</keyword>
<dbReference type="NCBIfam" id="NF003078">
    <property type="entry name" value="PRK04004.1"/>
    <property type="match status" value="1"/>
</dbReference>
<dbReference type="Pfam" id="PF14578">
    <property type="entry name" value="GTP_EFTU_D4"/>
    <property type="match status" value="1"/>
</dbReference>
<evidence type="ECO:0000256" key="13">
    <source>
        <dbReference type="SAM" id="MobiDB-lite"/>
    </source>
</evidence>
<feature type="compositionally biased region" description="Basic and acidic residues" evidence="13">
    <location>
        <begin position="643"/>
        <end position="661"/>
    </location>
</feature>
<dbReference type="EC" id="3.6.5.3" evidence="3"/>
<dbReference type="CDD" id="cd03703">
    <property type="entry name" value="aeIF5B_II"/>
    <property type="match status" value="1"/>
</dbReference>
<dbReference type="EMBL" id="RDQH01000336">
    <property type="protein sequence ID" value="RXH85555.1"/>
    <property type="molecule type" value="Genomic_DNA"/>
</dbReference>
<dbReference type="FunFam" id="3.40.50.300:FF:000112">
    <property type="entry name" value="Eukaryotic translation initiation factor 5B"/>
    <property type="match status" value="1"/>
</dbReference>
<feature type="compositionally biased region" description="Acidic residues" evidence="13">
    <location>
        <begin position="169"/>
        <end position="179"/>
    </location>
</feature>
<dbReference type="GO" id="GO:0003743">
    <property type="term" value="F:translation initiation factor activity"/>
    <property type="evidence" value="ECO:0007669"/>
    <property type="project" value="UniProtKB-KW"/>
</dbReference>
<dbReference type="PRINTS" id="PR00315">
    <property type="entry name" value="ELONGATNFCT"/>
</dbReference>
<evidence type="ECO:0000313" key="15">
    <source>
        <dbReference type="EMBL" id="RXH85555.1"/>
    </source>
</evidence>
<evidence type="ECO:0000256" key="9">
    <source>
        <dbReference type="ARBA" id="ARBA00022801"/>
    </source>
</evidence>
<evidence type="ECO:0000256" key="10">
    <source>
        <dbReference type="ARBA" id="ARBA00022917"/>
    </source>
</evidence>
<evidence type="ECO:0000256" key="12">
    <source>
        <dbReference type="ARBA" id="ARBA00032478"/>
    </source>
</evidence>
<feature type="compositionally biased region" description="Acidic residues" evidence="13">
    <location>
        <begin position="227"/>
        <end position="245"/>
    </location>
</feature>
<dbReference type="SUPFAM" id="SSF50447">
    <property type="entry name" value="Translation proteins"/>
    <property type="match status" value="1"/>
</dbReference>
<keyword evidence="10" id="KW-0648">Protein biosynthesis</keyword>
<name>A0A498ITQ0_MALDO</name>
<feature type="compositionally biased region" description="Basic and acidic residues" evidence="13">
    <location>
        <begin position="737"/>
        <end position="760"/>
    </location>
</feature>
<dbReference type="PANTHER" id="PTHR43381">
    <property type="entry name" value="TRANSLATION INITIATION FACTOR IF-2-RELATED"/>
    <property type="match status" value="1"/>
</dbReference>
<feature type="compositionally biased region" description="Acidic residues" evidence="13">
    <location>
        <begin position="190"/>
        <end position="199"/>
    </location>
</feature>
<evidence type="ECO:0000256" key="7">
    <source>
        <dbReference type="ARBA" id="ARBA00022723"/>
    </source>
</evidence>
<evidence type="ECO:0000256" key="2">
    <source>
        <dbReference type="ARBA" id="ARBA00007733"/>
    </source>
</evidence>
<dbReference type="InterPro" id="IPR000795">
    <property type="entry name" value="T_Tr_GTP-bd_dom"/>
</dbReference>
<feature type="compositionally biased region" description="Basic and acidic residues" evidence="13">
    <location>
        <begin position="462"/>
        <end position="576"/>
    </location>
</feature>
<dbReference type="CDD" id="cd16266">
    <property type="entry name" value="IF2_aeIF5B_IV"/>
    <property type="match status" value="1"/>
</dbReference>
<dbReference type="InterPro" id="IPR023115">
    <property type="entry name" value="TIF_IF2_dom3"/>
</dbReference>
<keyword evidence="11" id="KW-0342">GTP-binding</keyword>
<evidence type="ECO:0000256" key="8">
    <source>
        <dbReference type="ARBA" id="ARBA00022741"/>
    </source>
</evidence>
<feature type="compositionally biased region" description="Acidic residues" evidence="13">
    <location>
        <begin position="669"/>
        <end position="682"/>
    </location>
</feature>
<evidence type="ECO:0000256" key="3">
    <source>
        <dbReference type="ARBA" id="ARBA00011986"/>
    </source>
</evidence>
<feature type="compositionally biased region" description="Polar residues" evidence="13">
    <location>
        <begin position="723"/>
        <end position="735"/>
    </location>
</feature>
<feature type="compositionally biased region" description="Basic residues" evidence="13">
    <location>
        <begin position="56"/>
        <end position="67"/>
    </location>
</feature>
<evidence type="ECO:0000256" key="11">
    <source>
        <dbReference type="ARBA" id="ARBA00023134"/>
    </source>
</evidence>
<dbReference type="GO" id="GO:0005525">
    <property type="term" value="F:GTP binding"/>
    <property type="evidence" value="ECO:0007669"/>
    <property type="project" value="UniProtKB-KW"/>
</dbReference>
<keyword evidence="6" id="KW-0396">Initiation factor</keyword>
<feature type="compositionally biased region" description="Acidic residues" evidence="13">
    <location>
        <begin position="118"/>
        <end position="138"/>
    </location>
</feature>
<dbReference type="FunFam" id="2.40.30.10:FF:000026">
    <property type="entry name" value="Eukaryotic translation initiation factor 5B"/>
    <property type="match status" value="1"/>
</dbReference>
<keyword evidence="7" id="KW-0479">Metal-binding</keyword>
<comment type="similarity">
    <text evidence="2">Belongs to the TRAFAC class translation factor GTPase superfamily. Classic translation factor GTPase family. IF-2 subfamily.</text>
</comment>
<reference evidence="15 16" key="1">
    <citation type="submission" date="2018-10" db="EMBL/GenBank/DDBJ databases">
        <title>A high-quality apple genome assembly.</title>
        <authorList>
            <person name="Hu J."/>
        </authorList>
    </citation>
    <scope>NUCLEOTIDE SEQUENCE [LARGE SCALE GENOMIC DNA]</scope>
    <source>
        <strain evidence="16">cv. HFTH1</strain>
        <tissue evidence="15">Young leaf</tissue>
    </source>
</reference>
<dbReference type="Gene3D" id="3.40.50.300">
    <property type="entry name" value="P-loop containing nucleotide triphosphate hydrolases"/>
    <property type="match status" value="1"/>
</dbReference>
<dbReference type="NCBIfam" id="TIGR00231">
    <property type="entry name" value="small_GTP"/>
    <property type="match status" value="1"/>
</dbReference>
<comment type="caution">
    <text evidence="15">The sequence shown here is derived from an EMBL/GenBank/DDBJ whole genome shotgun (WGS) entry which is preliminary data.</text>
</comment>
<dbReference type="Pfam" id="PF11987">
    <property type="entry name" value="IF-2"/>
    <property type="match status" value="1"/>
</dbReference>
<dbReference type="Gene3D" id="2.40.30.10">
    <property type="entry name" value="Translation factors"/>
    <property type="match status" value="2"/>
</dbReference>
<dbReference type="PROSITE" id="PS51722">
    <property type="entry name" value="G_TR_2"/>
    <property type="match status" value="1"/>
</dbReference>